<dbReference type="HOGENOM" id="CLU_048673_0_0_1"/>
<dbReference type="OMA" id="CSILHNM"/>
<dbReference type="AlphaFoldDB" id="U5D939"/>
<gene>
    <name evidence="10" type="ORF">AMTR_s00046p00064910</name>
</gene>
<evidence type="ECO:0000256" key="6">
    <source>
        <dbReference type="ARBA" id="ARBA00022801"/>
    </source>
</evidence>
<keyword evidence="7" id="KW-0539">Nucleus</keyword>
<comment type="subcellular location">
    <subcellularLocation>
        <location evidence="2">Nucleus</location>
    </subcellularLocation>
</comment>
<evidence type="ECO:0000256" key="4">
    <source>
        <dbReference type="ARBA" id="ARBA00022722"/>
    </source>
</evidence>
<evidence type="ECO:0000259" key="9">
    <source>
        <dbReference type="Pfam" id="PF13359"/>
    </source>
</evidence>
<accession>U5D939</accession>
<keyword evidence="11" id="KW-1185">Reference proteome</keyword>
<evidence type="ECO:0000313" key="11">
    <source>
        <dbReference type="Proteomes" id="UP000017836"/>
    </source>
</evidence>
<evidence type="ECO:0000256" key="3">
    <source>
        <dbReference type="ARBA" id="ARBA00006958"/>
    </source>
</evidence>
<feature type="compositionally biased region" description="Polar residues" evidence="8">
    <location>
        <begin position="29"/>
        <end position="39"/>
    </location>
</feature>
<dbReference type="PANTHER" id="PTHR22930:SF190">
    <property type="entry name" value="OS06G0164500 PROTEIN"/>
    <property type="match status" value="1"/>
</dbReference>
<name>U5D939_AMBTC</name>
<feature type="domain" description="DDE Tnp4" evidence="9">
    <location>
        <begin position="196"/>
        <end position="333"/>
    </location>
</feature>
<evidence type="ECO:0000256" key="2">
    <source>
        <dbReference type="ARBA" id="ARBA00004123"/>
    </source>
</evidence>
<dbReference type="GO" id="GO:0004518">
    <property type="term" value="F:nuclease activity"/>
    <property type="evidence" value="ECO:0007669"/>
    <property type="project" value="UniProtKB-KW"/>
</dbReference>
<evidence type="ECO:0000256" key="5">
    <source>
        <dbReference type="ARBA" id="ARBA00022723"/>
    </source>
</evidence>
<dbReference type="EMBL" id="KI392290">
    <property type="protein sequence ID" value="ERN17947.1"/>
    <property type="molecule type" value="Genomic_DNA"/>
</dbReference>
<dbReference type="GO" id="GO:0016787">
    <property type="term" value="F:hydrolase activity"/>
    <property type="evidence" value="ECO:0007669"/>
    <property type="project" value="UniProtKB-KW"/>
</dbReference>
<reference evidence="11" key="1">
    <citation type="journal article" date="2013" name="Science">
        <title>The Amborella genome and the evolution of flowering plants.</title>
        <authorList>
            <consortium name="Amborella Genome Project"/>
        </authorList>
    </citation>
    <scope>NUCLEOTIDE SEQUENCE [LARGE SCALE GENOMIC DNA]</scope>
</reference>
<dbReference type="InterPro" id="IPR027806">
    <property type="entry name" value="HARBI1_dom"/>
</dbReference>
<dbReference type="InterPro" id="IPR045249">
    <property type="entry name" value="HARBI1-like"/>
</dbReference>
<keyword evidence="5" id="KW-0479">Metal-binding</keyword>
<keyword evidence="6" id="KW-0378">Hydrolase</keyword>
<dbReference type="Pfam" id="PF13359">
    <property type="entry name" value="DDE_Tnp_4"/>
    <property type="match status" value="1"/>
</dbReference>
<evidence type="ECO:0000313" key="10">
    <source>
        <dbReference type="EMBL" id="ERN17947.1"/>
    </source>
</evidence>
<dbReference type="GO" id="GO:0005634">
    <property type="term" value="C:nucleus"/>
    <property type="evidence" value="ECO:0007669"/>
    <property type="project" value="UniProtKB-SubCell"/>
</dbReference>
<protein>
    <recommendedName>
        <fullName evidence="9">DDE Tnp4 domain-containing protein</fullName>
    </recommendedName>
</protein>
<dbReference type="PANTHER" id="PTHR22930">
    <property type="match status" value="1"/>
</dbReference>
<dbReference type="eggNOG" id="KOG4585">
    <property type="taxonomic scope" value="Eukaryota"/>
</dbReference>
<keyword evidence="4" id="KW-0540">Nuclease</keyword>
<evidence type="ECO:0000256" key="1">
    <source>
        <dbReference type="ARBA" id="ARBA00001968"/>
    </source>
</evidence>
<dbReference type="GO" id="GO:0046872">
    <property type="term" value="F:metal ion binding"/>
    <property type="evidence" value="ECO:0007669"/>
    <property type="project" value="UniProtKB-KW"/>
</dbReference>
<dbReference type="Proteomes" id="UP000017836">
    <property type="component" value="Unassembled WGS sequence"/>
</dbReference>
<feature type="compositionally biased region" description="Polar residues" evidence="8">
    <location>
        <begin position="9"/>
        <end position="18"/>
    </location>
</feature>
<feature type="region of interest" description="Disordered" evidence="8">
    <location>
        <begin position="1"/>
        <end position="39"/>
    </location>
</feature>
<dbReference type="Gramene" id="ERN17947">
    <property type="protein sequence ID" value="ERN17947"/>
    <property type="gene ID" value="AMTR_s00046p00064910"/>
</dbReference>
<sequence>MAAIAVASKSVSGTPKSPNSKRKRLQLEPEQTSVETGLTPNPLNTASFQLFFRMNASTFEWLVGMLEPLLECRDPVGSPLNLAAPSRLGIGLFRLATGSSYKHISARFGVPESTARFCSKQLCRVLCTNFRFWVAFPAPSELNPVMVDFEAIGGLPHCCGAIDSTRFKLLTKSNSPIRSSADKDVGSEIEEEEEEDSVVAQIVVDSWSRILSIITGFHGDKGDARVLRSSTLYKDVEEGKLMNLPPRYLKGVPIPQYLVGDNGYPLLPWLMIPYTEPVASSCEEDFNAIHELMRRPALRTLASLRNWGILARPIDEEFKMGVACIGACAILHNVLLMREDYTSLSDDYSLHDQSSQYYRDASIEECFIERKASVVRRALAGRVREARNSSQSAS</sequence>
<evidence type="ECO:0000256" key="8">
    <source>
        <dbReference type="SAM" id="MobiDB-lite"/>
    </source>
</evidence>
<comment type="cofactor">
    <cofactor evidence="1">
        <name>a divalent metal cation</name>
        <dbReference type="ChEBI" id="CHEBI:60240"/>
    </cofactor>
</comment>
<organism evidence="10 11">
    <name type="scientific">Amborella trichopoda</name>
    <dbReference type="NCBI Taxonomy" id="13333"/>
    <lineage>
        <taxon>Eukaryota</taxon>
        <taxon>Viridiplantae</taxon>
        <taxon>Streptophyta</taxon>
        <taxon>Embryophyta</taxon>
        <taxon>Tracheophyta</taxon>
        <taxon>Spermatophyta</taxon>
        <taxon>Magnoliopsida</taxon>
        <taxon>Amborellales</taxon>
        <taxon>Amborellaceae</taxon>
        <taxon>Amborella</taxon>
    </lineage>
</organism>
<comment type="similarity">
    <text evidence="3">Belongs to the HARBI1 family.</text>
</comment>
<evidence type="ECO:0000256" key="7">
    <source>
        <dbReference type="ARBA" id="ARBA00023242"/>
    </source>
</evidence>
<proteinExistence type="inferred from homology"/>